<feature type="transmembrane region" description="Helical" evidence="2">
    <location>
        <begin position="596"/>
        <end position="618"/>
    </location>
</feature>
<dbReference type="AlphaFoldDB" id="A0AAF0F9K7"/>
<gene>
    <name evidence="4" type="ORF">MJAP1_003889</name>
</gene>
<dbReference type="InterPro" id="IPR002123">
    <property type="entry name" value="Plipid/glycerol_acylTrfase"/>
</dbReference>
<evidence type="ECO:0000259" key="3">
    <source>
        <dbReference type="SMART" id="SM00563"/>
    </source>
</evidence>
<dbReference type="PANTHER" id="PTHR31605:SF0">
    <property type="entry name" value="GLYCEROL-3-PHOSPHATE O-ACYLTRANSFERASE 1"/>
    <property type="match status" value="1"/>
</dbReference>
<protein>
    <recommendedName>
        <fullName evidence="3">Phospholipid/glycerol acyltransferase domain-containing protein</fullName>
    </recommendedName>
</protein>
<evidence type="ECO:0000313" key="4">
    <source>
        <dbReference type="EMBL" id="WFD40898.1"/>
    </source>
</evidence>
<name>A0AAF0F9K7_9BASI</name>
<proteinExistence type="predicted"/>
<dbReference type="PANTHER" id="PTHR31605">
    <property type="entry name" value="GLYCEROL-3-PHOSPHATE O-ACYLTRANSFERASE 1"/>
    <property type="match status" value="1"/>
</dbReference>
<dbReference type="GeneID" id="85227540"/>
<dbReference type="RefSeq" id="XP_060123795.1">
    <property type="nucleotide sequence ID" value="XM_060267812.1"/>
</dbReference>
<feature type="compositionally biased region" description="Acidic residues" evidence="1">
    <location>
        <begin position="775"/>
        <end position="786"/>
    </location>
</feature>
<dbReference type="GO" id="GO:0004366">
    <property type="term" value="F:glycerol-3-phosphate O-acyltransferase activity"/>
    <property type="evidence" value="ECO:0007669"/>
    <property type="project" value="TreeGrafter"/>
</dbReference>
<dbReference type="Pfam" id="PF01553">
    <property type="entry name" value="Acyltransferase"/>
    <property type="match status" value="2"/>
</dbReference>
<keyword evidence="5" id="KW-1185">Reference proteome</keyword>
<sequence length="839" mass="93276">MAAEQGDAPLPSGREHETNMINSTDVMPDNATVPPAKTLLAEVAPVASPSELLQGSAVDAGDALPNALAKLKEGRKSAPPAAQENVVANSKKERPDVGTLAYTEWDIVRFLASLPVPLDRVMPGVLVRMVARILFMHKLLATDMAYDVLLTFWRGVVDIFFREVQPRSSYRIPHKGPLIFVAAPHHNQFLDPLLLASEVRRGSGRRVSFLIAQKSLQRQFIGTIARLFQSIPVSRAADSAKPGKGFVTMGDDPTHLRGVGTEFTKQLQVHGQIVLDKETEYAAAEVVDILSDTEVRIKKEFAGKNVDKALRGQLGSSKNPGAKFKCFPYVDQKQMYAKVYECLSDGKCLGIFPEGGSHDRTDLLPLKAGVVIMALGAMANDPNLDVKIVPVGMSYFHPHKFRSRAVVEFGKPLSVPSDQVALFKQGGDGKRRAVSQMLDLVYDGLKSVTVRAPDYETLMVIQAGRRLIKMPGQQLTLGDTVELNRKFIMGYLKHKDHPKVVEVRDAVLTYNEHLKQLGLRDHHVDRANRSRLRSTALLLYRLSMLLLWSGCALPGAILNAPIILLAKIVSKRKAKEALAASQVKVYGRDVLATWKVLVSLGVAPVLYGTYTALATIYVRRHTNWSRTNNRLIPLYSMIALLSISYSALKFGEVGIDVYKSLPPLFFSLLGRRKVIERLQEERMRLAAMLHRTIEELGPYGWDDEDMFRSLPSARAPPSPSEEMYWRTNGVPLHGALSHPLTFIDEWVFGWGASRRSQRAPSSPEMPVMPDRNAVPDEDEMGPDYEEALSVYRRKADDAGALHPAGPHRPRVRRRSSHDYRLRHPTGSPRMDDVSFTPLK</sequence>
<dbReference type="InterPro" id="IPR052744">
    <property type="entry name" value="GPAT/DAPAT"/>
</dbReference>
<feature type="domain" description="Phospholipid/glycerol acyltransferase" evidence="3">
    <location>
        <begin position="179"/>
        <end position="396"/>
    </location>
</feature>
<dbReference type="EMBL" id="CP119965">
    <property type="protein sequence ID" value="WFD40898.1"/>
    <property type="molecule type" value="Genomic_DNA"/>
</dbReference>
<dbReference type="GO" id="GO:0008654">
    <property type="term" value="P:phospholipid biosynthetic process"/>
    <property type="evidence" value="ECO:0007669"/>
    <property type="project" value="TreeGrafter"/>
</dbReference>
<feature type="region of interest" description="Disordered" evidence="1">
    <location>
        <begin position="756"/>
        <end position="839"/>
    </location>
</feature>
<evidence type="ECO:0000313" key="5">
    <source>
        <dbReference type="Proteomes" id="UP001217754"/>
    </source>
</evidence>
<dbReference type="Proteomes" id="UP001217754">
    <property type="component" value="Chromosome 8"/>
</dbReference>
<keyword evidence="2" id="KW-0472">Membrane</keyword>
<dbReference type="SMART" id="SM00563">
    <property type="entry name" value="PlsC"/>
    <property type="match status" value="1"/>
</dbReference>
<evidence type="ECO:0000256" key="1">
    <source>
        <dbReference type="SAM" id="MobiDB-lite"/>
    </source>
</evidence>
<keyword evidence="2" id="KW-1133">Transmembrane helix</keyword>
<reference evidence="4" key="1">
    <citation type="submission" date="2023-03" db="EMBL/GenBank/DDBJ databases">
        <title>Mating type loci evolution in Malassezia.</title>
        <authorList>
            <person name="Coelho M.A."/>
        </authorList>
    </citation>
    <scope>NUCLEOTIDE SEQUENCE</scope>
    <source>
        <strain evidence="4">CBS 9431</strain>
    </source>
</reference>
<dbReference type="SUPFAM" id="SSF69593">
    <property type="entry name" value="Glycerol-3-phosphate (1)-acyltransferase"/>
    <property type="match status" value="1"/>
</dbReference>
<accession>A0AAF0F9K7</accession>
<keyword evidence="2" id="KW-0812">Transmembrane</keyword>
<feature type="compositionally biased region" description="Basic residues" evidence="1">
    <location>
        <begin position="805"/>
        <end position="815"/>
    </location>
</feature>
<feature type="transmembrane region" description="Helical" evidence="2">
    <location>
        <begin position="538"/>
        <end position="566"/>
    </location>
</feature>
<dbReference type="GO" id="GO:0016287">
    <property type="term" value="F:glycerone-phosphate O-acyltransferase activity"/>
    <property type="evidence" value="ECO:0007669"/>
    <property type="project" value="TreeGrafter"/>
</dbReference>
<feature type="region of interest" description="Disordered" evidence="1">
    <location>
        <begin position="1"/>
        <end position="32"/>
    </location>
</feature>
<organism evidence="4 5">
    <name type="scientific">Malassezia japonica</name>
    <dbReference type="NCBI Taxonomy" id="223818"/>
    <lineage>
        <taxon>Eukaryota</taxon>
        <taxon>Fungi</taxon>
        <taxon>Dikarya</taxon>
        <taxon>Basidiomycota</taxon>
        <taxon>Ustilaginomycotina</taxon>
        <taxon>Malasseziomycetes</taxon>
        <taxon>Malasseziales</taxon>
        <taxon>Malasseziaceae</taxon>
        <taxon>Malassezia</taxon>
    </lineage>
</organism>
<evidence type="ECO:0000256" key="2">
    <source>
        <dbReference type="SAM" id="Phobius"/>
    </source>
</evidence>